<proteinExistence type="predicted"/>
<dbReference type="AlphaFoldDB" id="A0A918CCS2"/>
<reference evidence="1" key="1">
    <citation type="journal article" date="2014" name="Int. J. Syst. Evol. Microbiol.">
        <title>Complete genome sequence of Corynebacterium casei LMG S-19264T (=DSM 44701T), isolated from a smear-ripened cheese.</title>
        <authorList>
            <consortium name="US DOE Joint Genome Institute (JGI-PGF)"/>
            <person name="Walter F."/>
            <person name="Albersmeier A."/>
            <person name="Kalinowski J."/>
            <person name="Ruckert C."/>
        </authorList>
    </citation>
    <scope>NUCLEOTIDE SEQUENCE</scope>
    <source>
        <strain evidence="1">JCM 31311</strain>
    </source>
</reference>
<evidence type="ECO:0000313" key="1">
    <source>
        <dbReference type="EMBL" id="GGR16256.1"/>
    </source>
</evidence>
<dbReference type="Proteomes" id="UP000603865">
    <property type="component" value="Unassembled WGS sequence"/>
</dbReference>
<name>A0A918CCS2_9DEIO</name>
<organism evidence="1 2">
    <name type="scientific">Deinococcus ruber</name>
    <dbReference type="NCBI Taxonomy" id="1848197"/>
    <lineage>
        <taxon>Bacteria</taxon>
        <taxon>Thermotogati</taxon>
        <taxon>Deinococcota</taxon>
        <taxon>Deinococci</taxon>
        <taxon>Deinococcales</taxon>
        <taxon>Deinococcaceae</taxon>
        <taxon>Deinococcus</taxon>
    </lineage>
</organism>
<gene>
    <name evidence="1" type="ORF">GCM10008957_31120</name>
</gene>
<dbReference type="EMBL" id="BMQL01000019">
    <property type="protein sequence ID" value="GGR16256.1"/>
    <property type="molecule type" value="Genomic_DNA"/>
</dbReference>
<reference evidence="1" key="2">
    <citation type="submission" date="2020-09" db="EMBL/GenBank/DDBJ databases">
        <authorList>
            <person name="Sun Q."/>
            <person name="Ohkuma M."/>
        </authorList>
    </citation>
    <scope>NUCLEOTIDE SEQUENCE</scope>
    <source>
        <strain evidence="1">JCM 31311</strain>
    </source>
</reference>
<keyword evidence="2" id="KW-1185">Reference proteome</keyword>
<protein>
    <submittedName>
        <fullName evidence="1">Uncharacterized protein</fullName>
    </submittedName>
</protein>
<accession>A0A918CCS2</accession>
<evidence type="ECO:0000313" key="2">
    <source>
        <dbReference type="Proteomes" id="UP000603865"/>
    </source>
</evidence>
<sequence>MAQAGQRVLLLDLDALANLTEWISDRPVAQLGGWCWGWPDEAWDTREAQRQQLLLVTYQDSELWWTG</sequence>
<comment type="caution">
    <text evidence="1">The sequence shown here is derived from an EMBL/GenBank/DDBJ whole genome shotgun (WGS) entry which is preliminary data.</text>
</comment>